<dbReference type="Proteomes" id="UP000299102">
    <property type="component" value="Unassembled WGS sequence"/>
</dbReference>
<dbReference type="EMBL" id="BGZK01003008">
    <property type="protein sequence ID" value="GBP97810.1"/>
    <property type="molecule type" value="Genomic_DNA"/>
</dbReference>
<feature type="compositionally biased region" description="Basic and acidic residues" evidence="1">
    <location>
        <begin position="113"/>
        <end position="123"/>
    </location>
</feature>
<gene>
    <name evidence="2" type="ORF">EVAR_62820_1</name>
</gene>
<name>A0A4C2ACL0_EUMVA</name>
<comment type="caution">
    <text evidence="2">The sequence shown here is derived from an EMBL/GenBank/DDBJ whole genome shotgun (WGS) entry which is preliminary data.</text>
</comment>
<evidence type="ECO:0000256" key="1">
    <source>
        <dbReference type="SAM" id="MobiDB-lite"/>
    </source>
</evidence>
<protein>
    <submittedName>
        <fullName evidence="2">Uncharacterized protein</fullName>
    </submittedName>
</protein>
<keyword evidence="3" id="KW-1185">Reference proteome</keyword>
<feature type="region of interest" description="Disordered" evidence="1">
    <location>
        <begin position="13"/>
        <end position="140"/>
    </location>
</feature>
<evidence type="ECO:0000313" key="3">
    <source>
        <dbReference type="Proteomes" id="UP000299102"/>
    </source>
</evidence>
<dbReference type="AlphaFoldDB" id="A0A4C2ACL0"/>
<sequence>MYEVRACKLRERPASATQKFSEYPGRFPRAASRSKQPVCKQPDLCRNSTSSGAGHFGTLHASPPKRREKDKRRARKSEVGTAASSQWYTSNQETGSSLGLRELRQELSASRPLRAEAERERRASQPPLDRPPSERNSVGT</sequence>
<evidence type="ECO:0000313" key="2">
    <source>
        <dbReference type="EMBL" id="GBP97810.1"/>
    </source>
</evidence>
<proteinExistence type="predicted"/>
<organism evidence="2 3">
    <name type="scientific">Eumeta variegata</name>
    <name type="common">Bagworm moth</name>
    <name type="synonym">Eumeta japonica</name>
    <dbReference type="NCBI Taxonomy" id="151549"/>
    <lineage>
        <taxon>Eukaryota</taxon>
        <taxon>Metazoa</taxon>
        <taxon>Ecdysozoa</taxon>
        <taxon>Arthropoda</taxon>
        <taxon>Hexapoda</taxon>
        <taxon>Insecta</taxon>
        <taxon>Pterygota</taxon>
        <taxon>Neoptera</taxon>
        <taxon>Endopterygota</taxon>
        <taxon>Lepidoptera</taxon>
        <taxon>Glossata</taxon>
        <taxon>Ditrysia</taxon>
        <taxon>Tineoidea</taxon>
        <taxon>Psychidae</taxon>
        <taxon>Oiketicinae</taxon>
        <taxon>Eumeta</taxon>
    </lineage>
</organism>
<feature type="compositionally biased region" description="Polar residues" evidence="1">
    <location>
        <begin position="82"/>
        <end position="97"/>
    </location>
</feature>
<feature type="compositionally biased region" description="Basic residues" evidence="1">
    <location>
        <begin position="63"/>
        <end position="75"/>
    </location>
</feature>
<accession>A0A4C2ACL0</accession>
<reference evidence="2 3" key="1">
    <citation type="journal article" date="2019" name="Commun. Biol.">
        <title>The bagworm genome reveals a unique fibroin gene that provides high tensile strength.</title>
        <authorList>
            <person name="Kono N."/>
            <person name="Nakamura H."/>
            <person name="Ohtoshi R."/>
            <person name="Tomita M."/>
            <person name="Numata K."/>
            <person name="Arakawa K."/>
        </authorList>
    </citation>
    <scope>NUCLEOTIDE SEQUENCE [LARGE SCALE GENOMIC DNA]</scope>
</reference>